<keyword evidence="2" id="KW-1133">Transmembrane helix</keyword>
<feature type="compositionally biased region" description="Polar residues" evidence="1">
    <location>
        <begin position="363"/>
        <end position="379"/>
    </location>
</feature>
<feature type="transmembrane region" description="Helical" evidence="2">
    <location>
        <begin position="176"/>
        <end position="196"/>
    </location>
</feature>
<keyword evidence="4" id="KW-1185">Reference proteome</keyword>
<keyword evidence="2" id="KW-0472">Membrane</keyword>
<dbReference type="Proteomes" id="UP000053593">
    <property type="component" value="Unassembled WGS sequence"/>
</dbReference>
<name>A0A0D0CGA3_9AGAR</name>
<feature type="compositionally biased region" description="Polar residues" evidence="1">
    <location>
        <begin position="465"/>
        <end position="485"/>
    </location>
</feature>
<proteinExistence type="predicted"/>
<sequence>MGFQKFRLGHASAANAAKSKRASSNCLTGGFYTNPTSGATIDSLKPLNITWETSCITPAENLVDIYLYAPAAASPRLHLWENVDYTKGSYEATLMPRWWNSSSSEQLQLLIIQSGDAPFLATLPAGPVFTATYTTPSSGVPASAQTSLSSTSDQITNVKAASASTSSSSHLSGGKVAAAVIMPLLVVAAIGAFLWLRRSRTRGRAKSQMFSEKLDRRMSVVSADWQSTTAAGAQAAIRTSMAIRASMAMENDSRLSMSQANMGINLAGMGVQAPGGGVGGFFIPGQDDPTVNPIVSMPVPAVLPETGINPVSHLRPGLRSSAYSNAAAAARVSRVSFAAEPTIPGRPSGESRRSIYERERPSIDTTGTRRSTYSQSSRGSRAFHYAEGEMPPMPEGAAERASQFYMLNSNANISGTIGSGVGLGHLRTSHMNVSSSSLGSGSQDASRMSRMSRFDEVYGEDYTPESDTSRTSSDAGVMSPTQTQGPVALTTEDIKRRISMRQKSFDSEQPKASFDYSADADVGPALSMMRAQEQEEGYFTQYPYAITSETLFSTSPSPQQSSFPSFPMPSLSGAVLPQSPVMASAELSPASPTASVTSSYTGMAPPRNEASPDDMLRAYAKSKKGSRAATPNVSNPSPLGRASVLNEGSEDGHGHGHAI</sequence>
<reference evidence="3 4" key="1">
    <citation type="submission" date="2014-04" db="EMBL/GenBank/DDBJ databases">
        <title>Evolutionary Origins and Diversification of the Mycorrhizal Mutualists.</title>
        <authorList>
            <consortium name="DOE Joint Genome Institute"/>
            <consortium name="Mycorrhizal Genomics Consortium"/>
            <person name="Kohler A."/>
            <person name="Kuo A."/>
            <person name="Nagy L.G."/>
            <person name="Floudas D."/>
            <person name="Copeland A."/>
            <person name="Barry K.W."/>
            <person name="Cichocki N."/>
            <person name="Veneault-Fourrey C."/>
            <person name="LaButti K."/>
            <person name="Lindquist E.A."/>
            <person name="Lipzen A."/>
            <person name="Lundell T."/>
            <person name="Morin E."/>
            <person name="Murat C."/>
            <person name="Riley R."/>
            <person name="Ohm R."/>
            <person name="Sun H."/>
            <person name="Tunlid A."/>
            <person name="Henrissat B."/>
            <person name="Grigoriev I.V."/>
            <person name="Hibbett D.S."/>
            <person name="Martin F."/>
        </authorList>
    </citation>
    <scope>NUCLEOTIDE SEQUENCE [LARGE SCALE GENOMIC DNA]</scope>
    <source>
        <strain evidence="3 4">FD-317 M1</strain>
    </source>
</reference>
<organism evidence="3 4">
    <name type="scientific">Collybiopsis luxurians FD-317 M1</name>
    <dbReference type="NCBI Taxonomy" id="944289"/>
    <lineage>
        <taxon>Eukaryota</taxon>
        <taxon>Fungi</taxon>
        <taxon>Dikarya</taxon>
        <taxon>Basidiomycota</taxon>
        <taxon>Agaricomycotina</taxon>
        <taxon>Agaricomycetes</taxon>
        <taxon>Agaricomycetidae</taxon>
        <taxon>Agaricales</taxon>
        <taxon>Marasmiineae</taxon>
        <taxon>Omphalotaceae</taxon>
        <taxon>Collybiopsis</taxon>
        <taxon>Collybiopsis luxurians</taxon>
    </lineage>
</organism>
<evidence type="ECO:0000256" key="1">
    <source>
        <dbReference type="SAM" id="MobiDB-lite"/>
    </source>
</evidence>
<feature type="region of interest" description="Disordered" evidence="1">
    <location>
        <begin position="340"/>
        <end position="380"/>
    </location>
</feature>
<feature type="compositionally biased region" description="Basic and acidic residues" evidence="1">
    <location>
        <begin position="650"/>
        <end position="659"/>
    </location>
</feature>
<evidence type="ECO:0000256" key="2">
    <source>
        <dbReference type="SAM" id="Phobius"/>
    </source>
</evidence>
<accession>A0A0D0CGA3</accession>
<evidence type="ECO:0000313" key="4">
    <source>
        <dbReference type="Proteomes" id="UP000053593"/>
    </source>
</evidence>
<evidence type="ECO:0000313" key="3">
    <source>
        <dbReference type="EMBL" id="KIK57197.1"/>
    </source>
</evidence>
<feature type="compositionally biased region" description="Basic and acidic residues" evidence="1">
    <location>
        <begin position="349"/>
        <end position="362"/>
    </location>
</feature>
<dbReference type="AlphaFoldDB" id="A0A0D0CGA3"/>
<keyword evidence="2" id="KW-0812">Transmembrane</keyword>
<dbReference type="OrthoDB" id="3363836at2759"/>
<gene>
    <name evidence="3" type="ORF">GYMLUDRAFT_61498</name>
</gene>
<feature type="region of interest" description="Disordered" evidence="1">
    <location>
        <begin position="586"/>
        <end position="659"/>
    </location>
</feature>
<feature type="region of interest" description="Disordered" evidence="1">
    <location>
        <begin position="458"/>
        <end position="485"/>
    </location>
</feature>
<protein>
    <submittedName>
        <fullName evidence="3">Uncharacterized protein</fullName>
    </submittedName>
</protein>
<dbReference type="EMBL" id="KN834792">
    <property type="protein sequence ID" value="KIK57197.1"/>
    <property type="molecule type" value="Genomic_DNA"/>
</dbReference>
<feature type="compositionally biased region" description="Low complexity" evidence="1">
    <location>
        <begin position="588"/>
        <end position="599"/>
    </location>
</feature>
<dbReference type="HOGENOM" id="CLU_027355_0_0_1"/>